<comment type="subcellular location">
    <subcellularLocation>
        <location evidence="1">Mitochondrion inner membrane</location>
        <topology evidence="1">Single-pass membrane protein</topology>
    </subcellularLocation>
</comment>
<keyword evidence="5 7" id="KW-0496">Mitochondrion</keyword>
<dbReference type="GO" id="GO:0030003">
    <property type="term" value="P:intracellular monoatomic cation homeostasis"/>
    <property type="evidence" value="ECO:0007669"/>
    <property type="project" value="TreeGrafter"/>
</dbReference>
<evidence type="ECO:0000313" key="11">
    <source>
        <dbReference type="Proteomes" id="UP000789572"/>
    </source>
</evidence>
<evidence type="ECO:0000259" key="9">
    <source>
        <dbReference type="PROSITE" id="PS51758"/>
    </source>
</evidence>
<protein>
    <submittedName>
        <fullName evidence="10">2843_t:CDS:1</fullName>
    </submittedName>
</protein>
<dbReference type="EMBL" id="CAJVPJ010000064">
    <property type="protein sequence ID" value="CAG8470186.1"/>
    <property type="molecule type" value="Genomic_DNA"/>
</dbReference>
<dbReference type="AlphaFoldDB" id="A0A9N8VXU9"/>
<proteinExistence type="predicted"/>
<sequence length="314" mass="36830">MHREALCQHIRLQPGRKYIKGPTTITLPFRFYTTNIPTNDPSTDTKKKGYFARAKEMAIFYKNGIKQLFANYRLSAALVRKFRKEFSDLNRREIQLIRTTRRDMKRLLPFGLMLIIIPEAIPFVIYFAPGLIPSTCILPAQLEKRRRKIHETRQAIYDKMLAISDGGIARRDFQDISSVVRLSRQIGDKLYFAKFPRQLLVDFCRFMGLSRFGTKKMLKRRLENHLDYLFGDDMLIAKEGIKTLTLDELRQASEERGIKSIDVPDNHLRLALKHWITLHLHQNPEIQDELLLFSRTLLYNAKYQQRNSDVIATT</sequence>
<feature type="transmembrane region" description="Helical" evidence="8">
    <location>
        <begin position="107"/>
        <end position="128"/>
    </location>
</feature>
<dbReference type="InterPro" id="IPR044202">
    <property type="entry name" value="LETM1/MDM38-like"/>
</dbReference>
<dbReference type="Pfam" id="PF07766">
    <property type="entry name" value="LETM1_RBD"/>
    <property type="match status" value="1"/>
</dbReference>
<evidence type="ECO:0000256" key="7">
    <source>
        <dbReference type="PROSITE-ProRule" id="PRU01094"/>
    </source>
</evidence>
<dbReference type="GO" id="GO:0043022">
    <property type="term" value="F:ribosome binding"/>
    <property type="evidence" value="ECO:0007669"/>
    <property type="project" value="InterPro"/>
</dbReference>
<dbReference type="PANTHER" id="PTHR14009:SF6">
    <property type="entry name" value="LETM1 RBD DOMAIN-CONTAINING PROTEIN"/>
    <property type="match status" value="1"/>
</dbReference>
<keyword evidence="2 8" id="KW-0812">Transmembrane</keyword>
<dbReference type="OrthoDB" id="73691at2759"/>
<evidence type="ECO:0000256" key="2">
    <source>
        <dbReference type="ARBA" id="ARBA00022692"/>
    </source>
</evidence>
<dbReference type="GO" id="GO:0005743">
    <property type="term" value="C:mitochondrial inner membrane"/>
    <property type="evidence" value="ECO:0007669"/>
    <property type="project" value="UniProtKB-SubCell"/>
</dbReference>
<dbReference type="PROSITE" id="PS51758">
    <property type="entry name" value="LETM1_RBD"/>
    <property type="match status" value="1"/>
</dbReference>
<dbReference type="PANTHER" id="PTHR14009">
    <property type="entry name" value="LEUCINE ZIPPER-EF-HAND CONTAINING TRANSMEMBRANE PROTEIN"/>
    <property type="match status" value="1"/>
</dbReference>
<dbReference type="Proteomes" id="UP000789572">
    <property type="component" value="Unassembled WGS sequence"/>
</dbReference>
<feature type="domain" description="Letm1 RBD" evidence="9">
    <location>
        <begin position="113"/>
        <end position="314"/>
    </location>
</feature>
<keyword evidence="3" id="KW-0999">Mitochondrion inner membrane</keyword>
<keyword evidence="11" id="KW-1185">Reference proteome</keyword>
<evidence type="ECO:0000256" key="4">
    <source>
        <dbReference type="ARBA" id="ARBA00022989"/>
    </source>
</evidence>
<evidence type="ECO:0000256" key="6">
    <source>
        <dbReference type="ARBA" id="ARBA00023136"/>
    </source>
</evidence>
<evidence type="ECO:0000256" key="1">
    <source>
        <dbReference type="ARBA" id="ARBA00004434"/>
    </source>
</evidence>
<evidence type="ECO:0000313" key="10">
    <source>
        <dbReference type="EMBL" id="CAG8470186.1"/>
    </source>
</evidence>
<gene>
    <name evidence="10" type="ORF">POCULU_LOCUS1002</name>
</gene>
<accession>A0A9N8VXU9</accession>
<evidence type="ECO:0000256" key="5">
    <source>
        <dbReference type="ARBA" id="ARBA00023128"/>
    </source>
</evidence>
<dbReference type="InterPro" id="IPR033122">
    <property type="entry name" value="LETM1-like_RBD"/>
</dbReference>
<evidence type="ECO:0000256" key="8">
    <source>
        <dbReference type="SAM" id="Phobius"/>
    </source>
</evidence>
<keyword evidence="4 8" id="KW-1133">Transmembrane helix</keyword>
<organism evidence="10 11">
    <name type="scientific">Paraglomus occultum</name>
    <dbReference type="NCBI Taxonomy" id="144539"/>
    <lineage>
        <taxon>Eukaryota</taxon>
        <taxon>Fungi</taxon>
        <taxon>Fungi incertae sedis</taxon>
        <taxon>Mucoromycota</taxon>
        <taxon>Glomeromycotina</taxon>
        <taxon>Glomeromycetes</taxon>
        <taxon>Paraglomerales</taxon>
        <taxon>Paraglomeraceae</taxon>
        <taxon>Paraglomus</taxon>
    </lineage>
</organism>
<evidence type="ECO:0000256" key="3">
    <source>
        <dbReference type="ARBA" id="ARBA00022792"/>
    </source>
</evidence>
<name>A0A9N8VXU9_9GLOM</name>
<comment type="caution">
    <text evidence="10">The sequence shown here is derived from an EMBL/GenBank/DDBJ whole genome shotgun (WGS) entry which is preliminary data.</text>
</comment>
<reference evidence="10" key="1">
    <citation type="submission" date="2021-06" db="EMBL/GenBank/DDBJ databases">
        <authorList>
            <person name="Kallberg Y."/>
            <person name="Tangrot J."/>
            <person name="Rosling A."/>
        </authorList>
    </citation>
    <scope>NUCLEOTIDE SEQUENCE</scope>
    <source>
        <strain evidence="10">IA702</strain>
    </source>
</reference>
<keyword evidence="6 8" id="KW-0472">Membrane</keyword>